<feature type="compositionally biased region" description="Low complexity" evidence="1">
    <location>
        <begin position="582"/>
        <end position="593"/>
    </location>
</feature>
<keyword evidence="2" id="KW-0472">Membrane</keyword>
<name>A0AAD3CTE7_9STRA</name>
<accession>A0AAD3CTE7</accession>
<feature type="region of interest" description="Disordered" evidence="1">
    <location>
        <begin position="383"/>
        <end position="539"/>
    </location>
</feature>
<evidence type="ECO:0000313" key="5">
    <source>
        <dbReference type="EMBL" id="GFH51628.1"/>
    </source>
</evidence>
<feature type="compositionally biased region" description="Polar residues" evidence="1">
    <location>
        <begin position="487"/>
        <end position="507"/>
    </location>
</feature>
<feature type="compositionally biased region" description="Polar residues" evidence="1">
    <location>
        <begin position="611"/>
        <end position="630"/>
    </location>
</feature>
<reference evidence="5 6" key="1">
    <citation type="journal article" date="2021" name="Sci. Rep.">
        <title>The genome of the diatom Chaetoceros tenuissimus carries an ancient integrated fragment of an extant virus.</title>
        <authorList>
            <person name="Hongo Y."/>
            <person name="Kimura K."/>
            <person name="Takaki Y."/>
            <person name="Yoshida Y."/>
            <person name="Baba S."/>
            <person name="Kobayashi G."/>
            <person name="Nagasaki K."/>
            <person name="Hano T."/>
            <person name="Tomaru Y."/>
        </authorList>
    </citation>
    <scope>NUCLEOTIDE SEQUENCE [LARGE SCALE GENOMIC DNA]</scope>
    <source>
        <strain evidence="5 6">NIES-3715</strain>
    </source>
</reference>
<evidence type="ECO:0000256" key="3">
    <source>
        <dbReference type="SAM" id="SignalP"/>
    </source>
</evidence>
<evidence type="ECO:0000259" key="4">
    <source>
        <dbReference type="SMART" id="SM00228"/>
    </source>
</evidence>
<keyword evidence="6" id="KW-1185">Reference proteome</keyword>
<feature type="region of interest" description="Disordered" evidence="1">
    <location>
        <begin position="203"/>
        <end position="282"/>
    </location>
</feature>
<keyword evidence="2" id="KW-0812">Transmembrane</keyword>
<dbReference type="AlphaFoldDB" id="A0AAD3CTE7"/>
<feature type="compositionally biased region" description="Polar residues" evidence="1">
    <location>
        <begin position="650"/>
        <end position="679"/>
    </location>
</feature>
<feature type="compositionally biased region" description="Polar residues" evidence="1">
    <location>
        <begin position="432"/>
        <end position="441"/>
    </location>
</feature>
<feature type="signal peptide" evidence="3">
    <location>
        <begin position="1"/>
        <end position="23"/>
    </location>
</feature>
<evidence type="ECO:0000256" key="2">
    <source>
        <dbReference type="SAM" id="Phobius"/>
    </source>
</evidence>
<sequence length="818" mass="87143">MKTLLSFIPVLSILLGLHGPSYMAVYANLDFEITNANNLDVLIDPPLRVTLYETVENISEDAKAAFVKAMSDHATARMQNFFTAKFGNEFDLDKVQFKALSVDAVSKRINRALTSEGTDKEVGWLRGSQSRDLQAEIYGTSFLLSGNFTFGSLPAAKSSLCNRKLQDQMTKYFSMEQEIRSQANSELMPIIGGGALLTEIVTASPTSSPTTSPTSSPTASPTSSPTLAPTPFPTPVVTLEKTSAPTTTEPSPSPTISHAPNYTPPPTNLASESPSSSPTTEDDSILPILIPVAASLVFIAAGAGFYGKKRNDKKKAMERNNILLKPGAASDDSSEEFVQVDSASMTLTSTKEAGSGDAYSASSGSYSSKEVMDRSVATSITMKTGNRTFTPGKFENKWVGEKSPTAESELSSPAQLNDSSSSDSLFDGIVSGSPTTPTTVDFNGKDSDQKPPLPASATPKKTPGRNLSTIASPSPTIKSLFGAGKDSPNTSRRSLTASPITTVTPTKVSKEEFEKDWGDNVPFNWKPTPTKSSGKKLIRSKSPSVTEISDAEIEGSFPTFGTISHPPVTQNVSRANSSTFESSQSASDYNSASHPMDWSNKESEFECESSVGASTYTDGDSTGINPSEDFQWNGRVSGLNGDPVELASPNRDNYASPRSETASRNSTVGSKSIGSTRSKGSSKQLINDIVWLEKKIADVRARVDRLDGEESDATVSPMKSSITSSINRSMGSPISANIVCRDVIAPAGKLKIILHSTKDGPAIHSVKQGSVLEGKIFAGDLILSVNDIDTRTFDAEAVMELMSKSSDGERKLTVLHAM</sequence>
<evidence type="ECO:0000256" key="1">
    <source>
        <dbReference type="SAM" id="MobiDB-lite"/>
    </source>
</evidence>
<gene>
    <name evidence="5" type="ORF">CTEN210_08104</name>
</gene>
<dbReference type="InterPro" id="IPR036034">
    <property type="entry name" value="PDZ_sf"/>
</dbReference>
<feature type="domain" description="PDZ" evidence="4">
    <location>
        <begin position="748"/>
        <end position="818"/>
    </location>
</feature>
<feature type="compositionally biased region" description="Low complexity" evidence="1">
    <location>
        <begin position="410"/>
        <end position="431"/>
    </location>
</feature>
<dbReference type="PANTHER" id="PTHR38909">
    <property type="entry name" value="G PROTEIN GAMMA DOMAIN-CONTAINING PROTEIN"/>
    <property type="match status" value="1"/>
</dbReference>
<dbReference type="EMBL" id="BLLK01000045">
    <property type="protein sequence ID" value="GFH51628.1"/>
    <property type="molecule type" value="Genomic_DNA"/>
</dbReference>
<dbReference type="CDD" id="cd00136">
    <property type="entry name" value="PDZ_canonical"/>
    <property type="match status" value="1"/>
</dbReference>
<comment type="caution">
    <text evidence="5">The sequence shown here is derived from an EMBL/GenBank/DDBJ whole genome shotgun (WGS) entry which is preliminary data.</text>
</comment>
<dbReference type="Gene3D" id="2.30.42.10">
    <property type="match status" value="1"/>
</dbReference>
<feature type="compositionally biased region" description="Low complexity" evidence="1">
    <location>
        <begin position="242"/>
        <end position="257"/>
    </location>
</feature>
<feature type="transmembrane region" description="Helical" evidence="2">
    <location>
        <begin position="285"/>
        <end position="307"/>
    </location>
</feature>
<dbReference type="Proteomes" id="UP001054902">
    <property type="component" value="Unassembled WGS sequence"/>
</dbReference>
<feature type="compositionally biased region" description="Low complexity" evidence="1">
    <location>
        <begin position="203"/>
        <end position="227"/>
    </location>
</feature>
<protein>
    <recommendedName>
        <fullName evidence="4">PDZ domain-containing protein</fullName>
    </recommendedName>
</protein>
<feature type="region of interest" description="Disordered" evidence="1">
    <location>
        <begin position="557"/>
        <end position="679"/>
    </location>
</feature>
<dbReference type="SUPFAM" id="SSF50156">
    <property type="entry name" value="PDZ domain-like"/>
    <property type="match status" value="1"/>
</dbReference>
<organism evidence="5 6">
    <name type="scientific">Chaetoceros tenuissimus</name>
    <dbReference type="NCBI Taxonomy" id="426638"/>
    <lineage>
        <taxon>Eukaryota</taxon>
        <taxon>Sar</taxon>
        <taxon>Stramenopiles</taxon>
        <taxon>Ochrophyta</taxon>
        <taxon>Bacillariophyta</taxon>
        <taxon>Coscinodiscophyceae</taxon>
        <taxon>Chaetocerotophycidae</taxon>
        <taxon>Chaetocerotales</taxon>
        <taxon>Chaetocerotaceae</taxon>
        <taxon>Chaetoceros</taxon>
    </lineage>
</organism>
<feature type="compositionally biased region" description="Polar residues" evidence="1">
    <location>
        <begin position="559"/>
        <end position="581"/>
    </location>
</feature>
<dbReference type="SMART" id="SM00228">
    <property type="entry name" value="PDZ"/>
    <property type="match status" value="1"/>
</dbReference>
<evidence type="ECO:0000313" key="6">
    <source>
        <dbReference type="Proteomes" id="UP001054902"/>
    </source>
</evidence>
<feature type="compositionally biased region" description="Polar residues" evidence="1">
    <location>
        <begin position="465"/>
        <end position="477"/>
    </location>
</feature>
<keyword evidence="2" id="KW-1133">Transmembrane helix</keyword>
<dbReference type="InterPro" id="IPR001478">
    <property type="entry name" value="PDZ"/>
</dbReference>
<feature type="chain" id="PRO_5041936560" description="PDZ domain-containing protein" evidence="3">
    <location>
        <begin position="24"/>
        <end position="818"/>
    </location>
</feature>
<keyword evidence="3" id="KW-0732">Signal</keyword>
<feature type="compositionally biased region" description="Basic and acidic residues" evidence="1">
    <location>
        <begin position="508"/>
        <end position="518"/>
    </location>
</feature>
<dbReference type="PANTHER" id="PTHR38909:SF1">
    <property type="entry name" value="G PROTEIN GAMMA DOMAIN-CONTAINING PROTEIN"/>
    <property type="match status" value="1"/>
</dbReference>
<proteinExistence type="predicted"/>